<dbReference type="EMBL" id="RBED01000091">
    <property type="protein sequence ID" value="RNL55644.1"/>
    <property type="molecule type" value="Genomic_DNA"/>
</dbReference>
<protein>
    <submittedName>
        <fullName evidence="1">Uncharacterized protein</fullName>
    </submittedName>
</protein>
<proteinExistence type="predicted"/>
<evidence type="ECO:0000313" key="1">
    <source>
        <dbReference type="EMBL" id="RNL55644.1"/>
    </source>
</evidence>
<gene>
    <name evidence="1" type="ORF">D7003_09510</name>
</gene>
<name>A0A3N0C0Q2_9MICC</name>
<dbReference type="Proteomes" id="UP000273807">
    <property type="component" value="Unassembled WGS sequence"/>
</dbReference>
<evidence type="ECO:0000313" key="2">
    <source>
        <dbReference type="Proteomes" id="UP000273807"/>
    </source>
</evidence>
<accession>A0A3N0C0Q2</accession>
<organism evidence="1 2">
    <name type="scientific">Arthrobacter oryzae</name>
    <dbReference type="NCBI Taxonomy" id="409290"/>
    <lineage>
        <taxon>Bacteria</taxon>
        <taxon>Bacillati</taxon>
        <taxon>Actinomycetota</taxon>
        <taxon>Actinomycetes</taxon>
        <taxon>Micrococcales</taxon>
        <taxon>Micrococcaceae</taxon>
        <taxon>Arthrobacter</taxon>
    </lineage>
</organism>
<comment type="caution">
    <text evidence="1">The sequence shown here is derived from an EMBL/GenBank/DDBJ whole genome shotgun (WGS) entry which is preliminary data.</text>
</comment>
<keyword evidence="2" id="KW-1185">Reference proteome</keyword>
<dbReference type="AlphaFoldDB" id="A0A3N0C0Q2"/>
<reference evidence="1 2" key="1">
    <citation type="submission" date="2018-10" db="EMBL/GenBank/DDBJ databases">
        <title>Genome sequencing of Arthrobacter oryzae TNB02.</title>
        <authorList>
            <person name="Cho Y.-J."/>
            <person name="Cho A."/>
            <person name="Kim O.-S."/>
        </authorList>
    </citation>
    <scope>NUCLEOTIDE SEQUENCE [LARGE SCALE GENOMIC DNA]</scope>
    <source>
        <strain evidence="1 2">TNB02</strain>
    </source>
</reference>
<sequence>MILSPMTAAPVRGFRTLNTFRPEETMNRASIEDLWSRLDPTTQEWLRANPGSAILPRTVTEALLQASGRHEDLEGTDRNGQLPLSARDRAFIQAMAEAAPAGHPVPPGAPPA</sequence>